<comment type="caution">
    <text evidence="11">The sequence shown here is derived from an EMBL/GenBank/DDBJ whole genome shotgun (WGS) entry which is preliminary data.</text>
</comment>
<feature type="domain" description="Alpha-D-phosphohexomutase alpha/beta/alpha" evidence="10">
    <location>
        <begin position="326"/>
        <end position="453"/>
    </location>
</feature>
<feature type="domain" description="Alpha-D-phosphohexomutase alpha/beta/alpha" evidence="8">
    <location>
        <begin position="46"/>
        <end position="182"/>
    </location>
</feature>
<dbReference type="InterPro" id="IPR005845">
    <property type="entry name" value="A-D-PHexomutase_a/b/a-II"/>
</dbReference>
<dbReference type="Pfam" id="PF02879">
    <property type="entry name" value="PGM_PMM_II"/>
    <property type="match status" value="1"/>
</dbReference>
<gene>
    <name evidence="11" type="ORF">QJ043_07810</name>
</gene>
<evidence type="ECO:0000313" key="11">
    <source>
        <dbReference type="EMBL" id="MDJ1129982.1"/>
    </source>
</evidence>
<dbReference type="CDD" id="cd05799">
    <property type="entry name" value="PGM2"/>
    <property type="match status" value="1"/>
</dbReference>
<comment type="similarity">
    <text evidence="2 7">Belongs to the phosphohexose mutase family.</text>
</comment>
<dbReference type="InterPro" id="IPR005841">
    <property type="entry name" value="Alpha-D-phosphohexomutase_SF"/>
</dbReference>
<keyword evidence="6 11" id="KW-0413">Isomerase</keyword>
<keyword evidence="5 7" id="KW-0460">Magnesium</keyword>
<evidence type="ECO:0000256" key="7">
    <source>
        <dbReference type="RuleBase" id="RU004326"/>
    </source>
</evidence>
<dbReference type="RefSeq" id="WP_283713108.1">
    <property type="nucleotide sequence ID" value="NZ_JASJEW010000002.1"/>
</dbReference>
<keyword evidence="3" id="KW-0597">Phosphoprotein</keyword>
<evidence type="ECO:0000256" key="2">
    <source>
        <dbReference type="ARBA" id="ARBA00010231"/>
    </source>
</evidence>
<dbReference type="SUPFAM" id="SSF55957">
    <property type="entry name" value="Phosphoglucomutase, C-terminal domain"/>
    <property type="match status" value="1"/>
</dbReference>
<evidence type="ECO:0000256" key="3">
    <source>
        <dbReference type="ARBA" id="ARBA00022553"/>
    </source>
</evidence>
<evidence type="ECO:0000259" key="10">
    <source>
        <dbReference type="Pfam" id="PF02880"/>
    </source>
</evidence>
<dbReference type="InterPro" id="IPR005844">
    <property type="entry name" value="A-D-PHexomutase_a/b/a-I"/>
</dbReference>
<evidence type="ECO:0000259" key="8">
    <source>
        <dbReference type="Pfam" id="PF02878"/>
    </source>
</evidence>
<dbReference type="PANTHER" id="PTHR45745:SF1">
    <property type="entry name" value="PHOSPHOGLUCOMUTASE 2B-RELATED"/>
    <property type="match status" value="1"/>
</dbReference>
<evidence type="ECO:0000259" key="9">
    <source>
        <dbReference type="Pfam" id="PF02879"/>
    </source>
</evidence>
<dbReference type="Gene3D" id="3.40.120.10">
    <property type="entry name" value="Alpha-D-Glucose-1,6-Bisphosphate, subunit A, domain 3"/>
    <property type="match status" value="3"/>
</dbReference>
<dbReference type="EMBL" id="JASJEX010000003">
    <property type="protein sequence ID" value="MDJ1129982.1"/>
    <property type="molecule type" value="Genomic_DNA"/>
</dbReference>
<dbReference type="EC" id="5.4.2.-" evidence="11"/>
<dbReference type="PROSITE" id="PS00710">
    <property type="entry name" value="PGM_PMM"/>
    <property type="match status" value="1"/>
</dbReference>
<evidence type="ECO:0000256" key="5">
    <source>
        <dbReference type="ARBA" id="ARBA00022842"/>
    </source>
</evidence>
<evidence type="ECO:0000313" key="12">
    <source>
        <dbReference type="Proteomes" id="UP001431693"/>
    </source>
</evidence>
<proteinExistence type="inferred from homology"/>
<accession>A0ABT6ZLQ6</accession>
<sequence length="578" mass="62772">MDQKIQERAQLWQESIDEPALVEELSDLLAKNDEESIVDAFYRDLEFGTAGLRGVLGVGTNRMNAYTVSQATQGLADYLNAHKGEEVPTVAIMRDSRNKGEDFVKAAAGVLAANGIKTFVAPRIEPVPVLSFTVRHLKTDAGIVITASHNPAPYNGYKVYGPDGAQIANEAADEIQTAINNTDIFNDVKKMGFDEAQEKGFVTWVEDAVIEAYLDAIQKVSVPDCVAEDGSFKVVYSPLNGTGLETVTAILSRVGIDNVTVVPEQREPNGDFPTCPYPNPEVRAALQKGLELCDQVKPDLMLATDPDADRVGIAVPHDGDYKLLSGNEVGVLLIDWLCRVKQEAGEDVSTKVCVSTIVSSSMPDALAAHYGFEMRRVLTGFKYIGEQIEMLTDKGEGDRYLLGFEESYGYLAGTHARDKDAVVASMLICEMAGWYAKKGMDLYEAMDALYQEFGFHLNGIVNVEFQGAAGADKMAAIMKGLRAQQPLTVAGYDVEGYTDYADCVAMPMVNQKDGDLDQTLPAANVLEFRLSGGHKVIVRPSGTEPKIKAYLFTAGATREEAEAVQDKLAVFAKESLLA</sequence>
<comment type="cofactor">
    <cofactor evidence="1">
        <name>Mg(2+)</name>
        <dbReference type="ChEBI" id="CHEBI:18420"/>
    </cofactor>
</comment>
<reference evidence="11" key="1">
    <citation type="submission" date="2023-05" db="EMBL/GenBank/DDBJ databases">
        <title>[olsenella] sp. nov., isolated from a pig farm feces dump.</title>
        <authorList>
            <person name="Chang Y.-H."/>
        </authorList>
    </citation>
    <scope>NUCLEOTIDE SEQUENCE</scope>
    <source>
        <strain evidence="11">YH-ols2217</strain>
    </source>
</reference>
<dbReference type="Pfam" id="PF02880">
    <property type="entry name" value="PGM_PMM_III"/>
    <property type="match status" value="1"/>
</dbReference>
<organism evidence="11 12">
    <name type="scientific">Kribbibacterium absianum</name>
    <dbReference type="NCBI Taxonomy" id="3044210"/>
    <lineage>
        <taxon>Bacteria</taxon>
        <taxon>Bacillati</taxon>
        <taxon>Actinomycetota</taxon>
        <taxon>Coriobacteriia</taxon>
        <taxon>Coriobacteriales</taxon>
        <taxon>Kribbibacteriaceae</taxon>
        <taxon>Kribbibacterium</taxon>
    </lineage>
</organism>
<evidence type="ECO:0000256" key="6">
    <source>
        <dbReference type="ARBA" id="ARBA00023235"/>
    </source>
</evidence>
<dbReference type="Proteomes" id="UP001431693">
    <property type="component" value="Unassembled WGS sequence"/>
</dbReference>
<keyword evidence="12" id="KW-1185">Reference proteome</keyword>
<evidence type="ECO:0000256" key="1">
    <source>
        <dbReference type="ARBA" id="ARBA00001946"/>
    </source>
</evidence>
<dbReference type="InterPro" id="IPR016066">
    <property type="entry name" value="A-D-PHexomutase_CS"/>
</dbReference>
<dbReference type="GO" id="GO:0016853">
    <property type="term" value="F:isomerase activity"/>
    <property type="evidence" value="ECO:0007669"/>
    <property type="project" value="UniProtKB-KW"/>
</dbReference>
<dbReference type="InterPro" id="IPR005846">
    <property type="entry name" value="A-D-PHexomutase_a/b/a-III"/>
</dbReference>
<name>A0ABT6ZLQ6_9ACTN</name>
<dbReference type="PRINTS" id="PR00509">
    <property type="entry name" value="PGMPMM"/>
</dbReference>
<feature type="domain" description="Alpha-D-phosphohexomutase alpha/beta/alpha" evidence="9">
    <location>
        <begin position="212"/>
        <end position="314"/>
    </location>
</feature>
<dbReference type="InterPro" id="IPR036900">
    <property type="entry name" value="A-D-PHexomutase_C_sf"/>
</dbReference>
<dbReference type="InterPro" id="IPR016055">
    <property type="entry name" value="A-D-PHexomutase_a/b/a-I/II/III"/>
</dbReference>
<dbReference type="SUPFAM" id="SSF53738">
    <property type="entry name" value="Phosphoglucomutase, first 3 domains"/>
    <property type="match status" value="3"/>
</dbReference>
<evidence type="ECO:0000256" key="4">
    <source>
        <dbReference type="ARBA" id="ARBA00022723"/>
    </source>
</evidence>
<protein>
    <submittedName>
        <fullName evidence="11">Phospho-sugar mutase</fullName>
        <ecNumber evidence="11">5.4.2.-</ecNumber>
    </submittedName>
</protein>
<dbReference type="Pfam" id="PF02878">
    <property type="entry name" value="PGM_PMM_I"/>
    <property type="match status" value="1"/>
</dbReference>
<keyword evidence="4 7" id="KW-0479">Metal-binding</keyword>
<dbReference type="PANTHER" id="PTHR45745">
    <property type="entry name" value="PHOSPHOMANNOMUTASE 45A"/>
    <property type="match status" value="1"/>
</dbReference>